<feature type="transmembrane region" description="Helical" evidence="3">
    <location>
        <begin position="358"/>
        <end position="378"/>
    </location>
</feature>
<dbReference type="EMBL" id="JAPEVB010000001">
    <property type="protein sequence ID" value="KAJ4397090.1"/>
    <property type="molecule type" value="Genomic_DNA"/>
</dbReference>
<dbReference type="SUPFAM" id="SSF50044">
    <property type="entry name" value="SH3-domain"/>
    <property type="match status" value="1"/>
</dbReference>
<dbReference type="InterPro" id="IPR001452">
    <property type="entry name" value="SH3_domain"/>
</dbReference>
<feature type="transmembrane region" description="Helical" evidence="3">
    <location>
        <begin position="330"/>
        <end position="352"/>
    </location>
</feature>
<dbReference type="PROSITE" id="PS50002">
    <property type="entry name" value="SH3"/>
    <property type="match status" value="1"/>
</dbReference>
<evidence type="ECO:0000313" key="6">
    <source>
        <dbReference type="Proteomes" id="UP001140453"/>
    </source>
</evidence>
<dbReference type="AlphaFoldDB" id="A0A9W8Z3Q6"/>
<evidence type="ECO:0000256" key="2">
    <source>
        <dbReference type="PROSITE-ProRule" id="PRU00192"/>
    </source>
</evidence>
<keyword evidence="3" id="KW-0472">Membrane</keyword>
<protein>
    <recommendedName>
        <fullName evidence="4">SH3 domain-containing protein</fullName>
    </recommendedName>
</protein>
<accession>A0A9W8Z3Q6</accession>
<gene>
    <name evidence="5" type="ORF">N0V93_001314</name>
</gene>
<keyword evidence="1 2" id="KW-0728">SH3 domain</keyword>
<dbReference type="OrthoDB" id="207120at2759"/>
<evidence type="ECO:0000256" key="1">
    <source>
        <dbReference type="ARBA" id="ARBA00022443"/>
    </source>
</evidence>
<reference evidence="5" key="1">
    <citation type="submission" date="2022-10" db="EMBL/GenBank/DDBJ databases">
        <title>Tapping the CABI collections for fungal endophytes: first genome assemblies for Collariella, Neodidymelliopsis, Ascochyta clinopodiicola, Didymella pomorum, Didymosphaeria variabile, Neocosmospora piperis and Neocucurbitaria cava.</title>
        <authorList>
            <person name="Hill R."/>
        </authorList>
    </citation>
    <scope>NUCLEOTIDE SEQUENCE</scope>
    <source>
        <strain evidence="5">IMI 355082</strain>
    </source>
</reference>
<name>A0A9W8Z3Q6_9PEZI</name>
<organism evidence="5 6">
    <name type="scientific">Gnomoniopsis smithogilvyi</name>
    <dbReference type="NCBI Taxonomy" id="1191159"/>
    <lineage>
        <taxon>Eukaryota</taxon>
        <taxon>Fungi</taxon>
        <taxon>Dikarya</taxon>
        <taxon>Ascomycota</taxon>
        <taxon>Pezizomycotina</taxon>
        <taxon>Sordariomycetes</taxon>
        <taxon>Sordariomycetidae</taxon>
        <taxon>Diaporthales</taxon>
        <taxon>Gnomoniaceae</taxon>
        <taxon>Gnomoniopsis</taxon>
    </lineage>
</organism>
<feature type="domain" description="SH3" evidence="4">
    <location>
        <begin position="1"/>
        <end position="61"/>
    </location>
</feature>
<evidence type="ECO:0000313" key="5">
    <source>
        <dbReference type="EMBL" id="KAJ4397090.1"/>
    </source>
</evidence>
<dbReference type="InterPro" id="IPR036028">
    <property type="entry name" value="SH3-like_dom_sf"/>
</dbReference>
<dbReference type="Gene3D" id="2.30.30.40">
    <property type="entry name" value="SH3 Domains"/>
    <property type="match status" value="1"/>
</dbReference>
<dbReference type="CDD" id="cd00174">
    <property type="entry name" value="SH3"/>
    <property type="match status" value="1"/>
</dbReference>
<evidence type="ECO:0000256" key="3">
    <source>
        <dbReference type="SAM" id="Phobius"/>
    </source>
</evidence>
<evidence type="ECO:0000259" key="4">
    <source>
        <dbReference type="PROSITE" id="PS50002"/>
    </source>
</evidence>
<keyword evidence="6" id="KW-1185">Reference proteome</keyword>
<keyword evidence="3" id="KW-1133">Transmembrane helix</keyword>
<proteinExistence type="predicted"/>
<dbReference type="SMART" id="SM00326">
    <property type="entry name" value="SH3"/>
    <property type="match status" value="1"/>
</dbReference>
<comment type="caution">
    <text evidence="5">The sequence shown here is derived from an EMBL/GenBank/DDBJ whole genome shotgun (WGS) entry which is preliminary data.</text>
</comment>
<dbReference type="Proteomes" id="UP001140453">
    <property type="component" value="Unassembled WGS sequence"/>
</dbReference>
<keyword evidence="3" id="KW-0812">Transmembrane</keyword>
<sequence>MTKTYIATCDFTPRTPGELCIAKYDHIDVSDIGNGWAWGKNLTQGGAEGTFPRRYLARSGPSGFYTVVEEVAEICFRMDMLIAKSVYLTSYDHRTFLSKRITLRSRGPLSYLNSGCAGGIWEECLHNFVSAFEEAKVKAHEYLLCVENLKLISSMLDKCIPGLVDQVRKYAQVQPSVLKNVECMQATLKGLIHVAIEAFELYKVKGTAKTCPLRLPQRSATSLLSGSTLRITTSMDISDPLGLEPRQSVTLPARHLLLSYASLQALTIVTCITACCIQFRSYILSTHTPGDINSPDFYNNLQTVSMQLLTTYTGLVPTIRSKSVRGLVSVFWVSLLSIAGLVLNFVSLGIYFHDDAMAPLLGFFGNVLQALVVLQLAIRIDGECEFSLRC</sequence>